<organism evidence="7 8">
    <name type="scientific">Candidatus Blochmanniella chromaiodes str. 640</name>
    <dbReference type="NCBI Taxonomy" id="1240471"/>
    <lineage>
        <taxon>Bacteria</taxon>
        <taxon>Pseudomonadati</taxon>
        <taxon>Pseudomonadota</taxon>
        <taxon>Gammaproteobacteria</taxon>
        <taxon>Enterobacterales</taxon>
        <taxon>Enterobacteriaceae</taxon>
        <taxon>ant endosymbionts</taxon>
        <taxon>Candidatus Blochmanniella</taxon>
    </lineage>
</organism>
<name>A0ABM5NEJ9_9ENTR</name>
<keyword evidence="3 6" id="KW-0808">Transferase</keyword>
<feature type="binding site" evidence="6">
    <location>
        <position position="143"/>
    </location>
    <ligand>
        <name>S-adenosyl-L-methionine</name>
        <dbReference type="ChEBI" id="CHEBI:59789"/>
    </ligand>
</feature>
<keyword evidence="5 6" id="KW-0949">S-adenosyl-L-methionine</keyword>
<feature type="binding site" evidence="6">
    <location>
        <position position="98"/>
    </location>
    <ligand>
        <name>S-adenosyl-L-methionine</name>
        <dbReference type="ChEBI" id="CHEBI:59789"/>
    </ligand>
</feature>
<evidence type="ECO:0000256" key="3">
    <source>
        <dbReference type="ARBA" id="ARBA00022679"/>
    </source>
</evidence>
<dbReference type="InterPro" id="IPR029063">
    <property type="entry name" value="SAM-dependent_MTases_sf"/>
</dbReference>
<gene>
    <name evidence="6 7" type="primary">ubiE</name>
    <name evidence="7" type="ORF">BCHRO640_672</name>
</gene>
<dbReference type="NCBIfam" id="NF001240">
    <property type="entry name" value="PRK00216.1-1"/>
    <property type="match status" value="1"/>
</dbReference>
<dbReference type="PROSITE" id="PS51608">
    <property type="entry name" value="SAM_MT_UBIE"/>
    <property type="match status" value="1"/>
</dbReference>
<keyword evidence="1 6" id="KW-0474">Menaquinone biosynthesis</keyword>
<keyword evidence="4 6" id="KW-0831">Ubiquinone biosynthesis</keyword>
<evidence type="ECO:0000256" key="4">
    <source>
        <dbReference type="ARBA" id="ARBA00022688"/>
    </source>
</evidence>
<evidence type="ECO:0000256" key="2">
    <source>
        <dbReference type="ARBA" id="ARBA00022603"/>
    </source>
</evidence>
<keyword evidence="7" id="KW-0830">Ubiquinone</keyword>
<dbReference type="PANTHER" id="PTHR43591">
    <property type="entry name" value="METHYLTRANSFERASE"/>
    <property type="match status" value="1"/>
</dbReference>
<dbReference type="EC" id="2.1.1.201" evidence="6"/>
<dbReference type="Gene3D" id="3.40.50.150">
    <property type="entry name" value="Vaccinia Virus protein VP39"/>
    <property type="match status" value="1"/>
</dbReference>
<evidence type="ECO:0000313" key="8">
    <source>
        <dbReference type="Proteomes" id="UP000011067"/>
    </source>
</evidence>
<dbReference type="NCBIfam" id="NF001244">
    <property type="entry name" value="PRK00216.1-5"/>
    <property type="match status" value="1"/>
</dbReference>
<evidence type="ECO:0000256" key="5">
    <source>
        <dbReference type="ARBA" id="ARBA00022691"/>
    </source>
</evidence>
<dbReference type="InterPro" id="IPR023576">
    <property type="entry name" value="UbiE/COQ5_MeTrFase_CS"/>
</dbReference>
<keyword evidence="8" id="KW-1185">Reference proteome</keyword>
<evidence type="ECO:0000256" key="1">
    <source>
        <dbReference type="ARBA" id="ARBA00022428"/>
    </source>
</evidence>
<dbReference type="GO" id="GO:0008168">
    <property type="term" value="F:methyltransferase activity"/>
    <property type="evidence" value="ECO:0007669"/>
    <property type="project" value="UniProtKB-KW"/>
</dbReference>
<dbReference type="EMBL" id="CP003903">
    <property type="protein sequence ID" value="AGC03892.1"/>
    <property type="molecule type" value="Genomic_DNA"/>
</dbReference>
<dbReference type="PROSITE" id="PS01183">
    <property type="entry name" value="UBIE_1"/>
    <property type="match status" value="1"/>
</dbReference>
<comment type="catalytic activity">
    <reaction evidence="6">
        <text>a 2-methoxy-6-(all-trans-polyprenyl)benzene-1,4-diol + S-adenosyl-L-methionine = a 5-methoxy-2-methyl-3-(all-trans-polyprenyl)benzene-1,4-diol + S-adenosyl-L-homocysteine + H(+)</text>
        <dbReference type="Rhea" id="RHEA:28286"/>
        <dbReference type="Rhea" id="RHEA-COMP:10858"/>
        <dbReference type="Rhea" id="RHEA-COMP:10859"/>
        <dbReference type="ChEBI" id="CHEBI:15378"/>
        <dbReference type="ChEBI" id="CHEBI:57856"/>
        <dbReference type="ChEBI" id="CHEBI:59789"/>
        <dbReference type="ChEBI" id="CHEBI:84166"/>
        <dbReference type="ChEBI" id="CHEBI:84167"/>
        <dbReference type="EC" id="2.1.1.201"/>
    </reaction>
</comment>
<dbReference type="InterPro" id="IPR004033">
    <property type="entry name" value="UbiE/COQ5_MeTrFase"/>
</dbReference>
<dbReference type="CDD" id="cd02440">
    <property type="entry name" value="AdoMet_MTases"/>
    <property type="match status" value="1"/>
</dbReference>
<sequence length="254" mass="29173">MNMKNKSEKEMTHFGFQNVYKDKKTSLVSNVFHTVASQYDLMNDLMSFGIHRMWKRFTIYRSEVYVGCIVLDLAGGTGDLSIQFSRLVGNTGIVVLADINDSMLHIGQKKLRDLGILNNVIYIQADAEALPFSENTFDCVAVSFGLRNFTNKEQALFSIHRVLKPRGKLLILDFGVPTFKVLHKIYDLYSFHILPKIGKCITQDINSYRYLVESIRMHPDQETLKNMIIRTGFNNVEYFNMTFGIVVLHCAYKC</sequence>
<dbReference type="HAMAP" id="MF_01813">
    <property type="entry name" value="MenG_UbiE_methyltr"/>
    <property type="match status" value="1"/>
</dbReference>
<keyword evidence="2 6" id="KW-0489">Methyltransferase</keyword>
<evidence type="ECO:0000256" key="6">
    <source>
        <dbReference type="HAMAP-Rule" id="MF_01813"/>
    </source>
</evidence>
<reference evidence="7 8" key="1">
    <citation type="journal article" date="2013" name="Genome Biol. Evol.">
        <title>Sequence context of indel mutations and their effect on protein evolution in a bacterial endosymbiont.</title>
        <authorList>
            <person name="Williams L.E."/>
            <person name="Wernegreen J.J."/>
        </authorList>
    </citation>
    <scope>NUCLEOTIDE SEQUENCE [LARGE SCALE GENOMIC DNA]</scope>
    <source>
        <strain evidence="7 8">640</strain>
    </source>
</reference>
<dbReference type="PANTHER" id="PTHR43591:SF24">
    <property type="entry name" value="2-METHOXY-6-POLYPRENYL-1,4-BENZOQUINOL METHYLASE, MITOCHONDRIAL"/>
    <property type="match status" value="1"/>
</dbReference>
<dbReference type="Pfam" id="PF01209">
    <property type="entry name" value="Ubie_methyltran"/>
    <property type="match status" value="1"/>
</dbReference>
<feature type="binding site" evidence="6">
    <location>
        <begin position="126"/>
        <end position="127"/>
    </location>
    <ligand>
        <name>S-adenosyl-L-methionine</name>
        <dbReference type="ChEBI" id="CHEBI:59789"/>
    </ligand>
</feature>
<comment type="pathway">
    <text evidence="6">Cofactor biosynthesis; ubiquinone biosynthesis.</text>
</comment>
<feature type="binding site" evidence="6">
    <location>
        <position position="77"/>
    </location>
    <ligand>
        <name>S-adenosyl-L-methionine</name>
        <dbReference type="ChEBI" id="CHEBI:59789"/>
    </ligand>
</feature>
<proteinExistence type="inferred from homology"/>
<evidence type="ECO:0000313" key="7">
    <source>
        <dbReference type="EMBL" id="AGC03892.1"/>
    </source>
</evidence>
<dbReference type="Proteomes" id="UP000011067">
    <property type="component" value="Chromosome"/>
</dbReference>
<dbReference type="GO" id="GO:0032259">
    <property type="term" value="P:methylation"/>
    <property type="evidence" value="ECO:0007669"/>
    <property type="project" value="UniProtKB-KW"/>
</dbReference>
<comment type="catalytic activity">
    <reaction evidence="6">
        <text>a 2-demethylmenaquinol + S-adenosyl-L-methionine = a menaquinol + S-adenosyl-L-homocysteine + H(+)</text>
        <dbReference type="Rhea" id="RHEA:42640"/>
        <dbReference type="Rhea" id="RHEA-COMP:9539"/>
        <dbReference type="Rhea" id="RHEA-COMP:9563"/>
        <dbReference type="ChEBI" id="CHEBI:15378"/>
        <dbReference type="ChEBI" id="CHEBI:18151"/>
        <dbReference type="ChEBI" id="CHEBI:55437"/>
        <dbReference type="ChEBI" id="CHEBI:57856"/>
        <dbReference type="ChEBI" id="CHEBI:59789"/>
        <dbReference type="EC" id="2.1.1.163"/>
    </reaction>
</comment>
<comment type="similarity">
    <text evidence="6">Belongs to the class I-like SAM-binding methyltransferase superfamily. MenG/UbiE family.</text>
</comment>
<accession>A0ABM5NEJ9</accession>
<protein>
    <recommendedName>
        <fullName evidence="6">Ubiquinone/menaquinone biosynthesis C-methyltransferase UbiE</fullName>
        <ecNumber evidence="6">2.1.1.163</ecNumber>
        <ecNumber evidence="6">2.1.1.201</ecNumber>
    </recommendedName>
    <alternativeName>
        <fullName evidence="6">2-methoxy-6-polyprenyl-1,4-benzoquinol methylase</fullName>
    </alternativeName>
    <alternativeName>
        <fullName evidence="6">Demethylmenaquinone methyltransferase</fullName>
    </alternativeName>
</protein>
<comment type="pathway">
    <text evidence="6">Quinol/quinone metabolism; menaquinone biosynthesis; menaquinol from 1,4-dihydroxy-2-naphthoate: step 2/2.</text>
</comment>
<dbReference type="SUPFAM" id="SSF53335">
    <property type="entry name" value="S-adenosyl-L-methionine-dependent methyltransferases"/>
    <property type="match status" value="1"/>
</dbReference>
<dbReference type="EC" id="2.1.1.163" evidence="6"/>
<comment type="function">
    <text evidence="6">Methyltransferase required for the conversion of demethylmenaquinol (DMKH2) to menaquinol (MKH2) and the conversion of 2-polyprenyl-6-methoxy-1,4-benzoquinol (DDMQH2) to 2-polyprenyl-3-methyl-6-methoxy-1,4-benzoquinol (DMQH2).</text>
</comment>
<dbReference type="NCBIfam" id="TIGR01934">
    <property type="entry name" value="MenG_MenH_UbiE"/>
    <property type="match status" value="1"/>
</dbReference>